<protein>
    <submittedName>
        <fullName evidence="2">Uncharacterized protein</fullName>
    </submittedName>
</protein>
<reference evidence="2" key="1">
    <citation type="journal article" date="2014" name="Front. Microbiol.">
        <title>High frequency of phylogenetically diverse reductive dehalogenase-homologous genes in deep subseafloor sedimentary metagenomes.</title>
        <authorList>
            <person name="Kawai M."/>
            <person name="Futagami T."/>
            <person name="Toyoda A."/>
            <person name="Takaki Y."/>
            <person name="Nishi S."/>
            <person name="Hori S."/>
            <person name="Arai W."/>
            <person name="Tsubouchi T."/>
            <person name="Morono Y."/>
            <person name="Uchiyama I."/>
            <person name="Ito T."/>
            <person name="Fujiyama A."/>
            <person name="Inagaki F."/>
            <person name="Takami H."/>
        </authorList>
    </citation>
    <scope>NUCLEOTIDE SEQUENCE</scope>
    <source>
        <strain evidence="2">Expedition CK06-06</strain>
    </source>
</reference>
<dbReference type="AlphaFoldDB" id="X1V791"/>
<organism evidence="2">
    <name type="scientific">marine sediment metagenome</name>
    <dbReference type="NCBI Taxonomy" id="412755"/>
    <lineage>
        <taxon>unclassified sequences</taxon>
        <taxon>metagenomes</taxon>
        <taxon>ecological metagenomes</taxon>
    </lineage>
</organism>
<keyword evidence="1" id="KW-0472">Membrane</keyword>
<comment type="caution">
    <text evidence="2">The sequence shown here is derived from an EMBL/GenBank/DDBJ whole genome shotgun (WGS) entry which is preliminary data.</text>
</comment>
<accession>X1V791</accession>
<feature type="transmembrane region" description="Helical" evidence="1">
    <location>
        <begin position="43"/>
        <end position="61"/>
    </location>
</feature>
<keyword evidence="1" id="KW-0812">Transmembrane</keyword>
<dbReference type="EMBL" id="BARW01021243">
    <property type="protein sequence ID" value="GAJ00820.1"/>
    <property type="molecule type" value="Genomic_DNA"/>
</dbReference>
<evidence type="ECO:0000256" key="1">
    <source>
        <dbReference type="SAM" id="Phobius"/>
    </source>
</evidence>
<keyword evidence="1" id="KW-1133">Transmembrane helix</keyword>
<feature type="transmembrane region" description="Helical" evidence="1">
    <location>
        <begin position="15"/>
        <end position="36"/>
    </location>
</feature>
<gene>
    <name evidence="2" type="ORF">S12H4_35729</name>
</gene>
<name>X1V791_9ZZZZ</name>
<evidence type="ECO:0000313" key="2">
    <source>
        <dbReference type="EMBL" id="GAJ00820.1"/>
    </source>
</evidence>
<sequence length="73" mass="7875">MNRSGMTNIGVPSKGLIGISGVCFLLFLIGMFRFNVLKIGESLVLLLSVPIPKSISLSFSYPTLTLNNSSLQE</sequence>
<proteinExistence type="predicted"/>